<reference evidence="1" key="4">
    <citation type="submission" date="2025-08" db="UniProtKB">
        <authorList>
            <consortium name="Ensembl"/>
        </authorList>
    </citation>
    <scope>IDENTIFICATION</scope>
</reference>
<reference evidence="1 2" key="1">
    <citation type="journal article" date="2001" name="Nature">
        <title>Initial sequencing and analysis of the human genome.</title>
        <authorList>
            <consortium name="International Human Genome Sequencing Consortium"/>
            <person name="Lander E.S."/>
            <person name="Linton L.M."/>
            <person name="Birren B."/>
            <person name="Nusbaum C."/>
            <person name="Zody M.C."/>
            <person name="Baldwin J."/>
            <person name="Devon K."/>
            <person name="Dewar K."/>
            <person name="Doyle M."/>
            <person name="FitzHugh W."/>
            <person name="Funke R."/>
            <person name="Gage D."/>
            <person name="Harris K."/>
            <person name="Heaford A."/>
            <person name="Howland J."/>
            <person name="Kann L."/>
            <person name="Lehoczky J."/>
            <person name="LeVine R."/>
            <person name="McEwan P."/>
            <person name="McKernan K."/>
            <person name="Meldrim J."/>
            <person name="Mesirov J.P."/>
            <person name="Miranda C."/>
            <person name="Morris W."/>
            <person name="Naylor J."/>
            <person name="Raymond C."/>
            <person name="Rosetti M."/>
            <person name="Santos R."/>
            <person name="Sheridan A."/>
            <person name="Sougnez C."/>
            <person name="Stange-Thomann N."/>
            <person name="Stojanovic N."/>
            <person name="Subramanian A."/>
            <person name="Wyman D."/>
            <person name="Rogers J."/>
            <person name="Sulston J."/>
            <person name="Ainscough R."/>
            <person name="Beck S."/>
            <person name="Bentley D."/>
            <person name="Burton J."/>
            <person name="Clee C."/>
            <person name="Carter N."/>
            <person name="Coulson A."/>
            <person name="Deadman R."/>
            <person name="Deloukas P."/>
            <person name="Dunham A."/>
            <person name="Dunham I."/>
            <person name="Durbin R."/>
            <person name="French L."/>
            <person name="Grafham D."/>
            <person name="Gregory S."/>
            <person name="Hubbard T."/>
            <person name="Humphray S."/>
            <person name="Hunt A."/>
            <person name="Jones M."/>
            <person name="Lloyd C."/>
            <person name="McMurray A."/>
            <person name="Matthews L."/>
            <person name="Mercer S."/>
            <person name="Milne S."/>
            <person name="Mullikin J.C."/>
            <person name="Mungall A."/>
            <person name="Plumb R."/>
            <person name="Ross M."/>
            <person name="Shownkeen R."/>
            <person name="Sims S."/>
            <person name="Waterston R.H."/>
            <person name="Wilson R.K."/>
            <person name="Hillier L.W."/>
            <person name="McPherson J.D."/>
            <person name="Marra M.A."/>
            <person name="Mardis E.R."/>
            <person name="Fulton L.A."/>
            <person name="Chinwalla A.T."/>
            <person name="Pepin K.H."/>
            <person name="Gish W.R."/>
            <person name="Chissoe S.L."/>
            <person name="Wendl M.C."/>
            <person name="Delehaunty K.D."/>
            <person name="Miner T.L."/>
            <person name="Delehaunty A."/>
            <person name="Kramer J.B."/>
            <person name="Cook L.L."/>
            <person name="Fulton R.S."/>
            <person name="Johnson D.L."/>
            <person name="Minx P.J."/>
            <person name="Clifton S.W."/>
            <person name="Hawkins T."/>
            <person name="Branscomb E."/>
            <person name="Predki P."/>
            <person name="Richardson P."/>
            <person name="Wenning S."/>
            <person name="Slezak T."/>
            <person name="Doggett N."/>
            <person name="Cheng J.F."/>
            <person name="Olsen A."/>
            <person name="Lucas S."/>
            <person name="Elkin C."/>
            <person name="Uberbacher E."/>
            <person name="Frazier M."/>
            <person name="Gibbs R.A."/>
            <person name="Muzny D.M."/>
            <person name="Scherer S.E."/>
            <person name="Bouck J.B."/>
            <person name="Sodergren E.J."/>
            <person name="Worley K.C."/>
            <person name="Rives C.M."/>
            <person name="Gorrell J.H."/>
            <person name="Metzker M.L."/>
            <person name="Naylor S.L."/>
            <person name="Kucherlapati R.S."/>
            <person name="Nelson D.L."/>
            <person name="Weinstock G.M."/>
            <person name="Sakaki Y."/>
            <person name="Fujiyama A."/>
            <person name="Hattori M."/>
            <person name="Yada T."/>
            <person name="Toyoda A."/>
            <person name="Itoh T."/>
            <person name="Kawagoe C."/>
            <person name="Watanabe H."/>
            <person name="Totoki Y."/>
            <person name="Taylor T."/>
            <person name="Weissenbach J."/>
            <person name="Heilig R."/>
            <person name="Saurin W."/>
            <person name="Artiguenave F."/>
            <person name="Brottier P."/>
            <person name="Bruls T."/>
            <person name="Pelletier E."/>
            <person name="Robert C."/>
            <person name="Wincker P."/>
            <person name="Smith D.R."/>
            <person name="Doucette-Stamm L."/>
            <person name="Rubenfield M."/>
            <person name="Weinstock K."/>
            <person name="Lee H.M."/>
            <person name="Dubois J."/>
            <person name="Rosenthal A."/>
            <person name="Platzer M."/>
            <person name="Nyakatura G."/>
            <person name="Taudien S."/>
            <person name="Rump A."/>
            <person name="Yang H."/>
            <person name="Yu J."/>
            <person name="Wang J."/>
            <person name="Huang G."/>
            <person name="Gu J."/>
            <person name="Hood L."/>
            <person name="Rowen L."/>
            <person name="Madan A."/>
            <person name="Qin S."/>
            <person name="Davis R.W."/>
            <person name="Federspiel N.A."/>
            <person name="Abola A.P."/>
            <person name="Proctor M.J."/>
            <person name="Myers R.M."/>
            <person name="Schmutz J."/>
            <person name="Dickson M."/>
            <person name="Grimwood J."/>
            <person name="Cox D.R."/>
            <person name="Olson M.V."/>
            <person name="Kaul R."/>
            <person name="Raymond C."/>
            <person name="Shimizu N."/>
            <person name="Kawasaki K."/>
            <person name="Minoshima S."/>
            <person name="Evans G.A."/>
            <person name="Athanasiou M."/>
            <person name="Schultz R."/>
            <person name="Roe B.A."/>
            <person name="Chen F."/>
            <person name="Pan H."/>
            <person name="Ramser J."/>
            <person name="Lehrach H."/>
            <person name="Reinhardt R."/>
            <person name="McCombie W.R."/>
            <person name="de la Bastide M."/>
            <person name="Dedhia N."/>
            <person name="Blocker H."/>
            <person name="Hornischer K."/>
            <person name="Nordsiek G."/>
            <person name="Agarwala R."/>
            <person name="Aravind L."/>
            <person name="Bailey J.A."/>
            <person name="Bateman A."/>
            <person name="Batzoglou S."/>
            <person name="Birney E."/>
            <person name="Bork P."/>
            <person name="Brown D.G."/>
            <person name="Burge C.B."/>
            <person name="Cerutti L."/>
            <person name="Chen H.C."/>
            <person name="Church D."/>
            <person name="Clamp M."/>
            <person name="Copley R.R."/>
            <person name="Doerks T."/>
            <person name="Eddy S.R."/>
            <person name="Eichler E.E."/>
            <person name="Furey T.S."/>
            <person name="Galagan J."/>
            <person name="Gilbert J.G."/>
            <person name="Harmon C."/>
            <person name="Hayashizaki Y."/>
            <person name="Haussler D."/>
            <person name="Hermjakob H."/>
            <person name="Hokamp K."/>
            <person name="Jang W."/>
            <person name="Johnson L.S."/>
            <person name="Jones T.A."/>
            <person name="Kasif S."/>
            <person name="Kaspryzk A."/>
            <person name="Kennedy S."/>
            <person name="Kent W.J."/>
            <person name="Kitts P."/>
            <person name="Koonin E.V."/>
            <person name="Korf I."/>
            <person name="Kulp D."/>
            <person name="Lancet D."/>
            <person name="Lowe T.M."/>
            <person name="McLysaght A."/>
            <person name="Mikkelsen T."/>
            <person name="Moran J.V."/>
            <person name="Mulder N."/>
            <person name="Pollara V.J."/>
            <person name="Ponting C.P."/>
            <person name="Schuler G."/>
            <person name="Schultz J."/>
            <person name="Slater G."/>
            <person name="Smit A.F."/>
            <person name="Stupka E."/>
            <person name="Szustakowski J."/>
            <person name="Thierry-Mieg D."/>
            <person name="Thierry-Mieg J."/>
            <person name="Wagner L."/>
            <person name="Wallis J."/>
            <person name="Wheeler R."/>
            <person name="Williams A."/>
            <person name="Wolf Y.I."/>
            <person name="Wolfe K.H."/>
            <person name="Yang S.P."/>
            <person name="Yeh R.F."/>
            <person name="Collins F."/>
            <person name="Guyer M.S."/>
            <person name="Peterson J."/>
            <person name="Felsenfeld A."/>
            <person name="Wetterstrand K.A."/>
            <person name="Patrinos A."/>
            <person name="Morgan M.J."/>
            <person name="de Jong P."/>
            <person name="Catanese J.J."/>
            <person name="Osoegawa K."/>
            <person name="Shizuya H."/>
            <person name="Choi S."/>
            <person name="Chen Y.J."/>
        </authorList>
    </citation>
    <scope>NUCLEOTIDE SEQUENCE [LARGE SCALE GENOMIC DNA]</scope>
</reference>
<dbReference type="MassIVE" id="H3BS27"/>
<gene>
    <name evidence="1" type="primary">ULK3</name>
</gene>
<dbReference type="OrthoDB" id="346907at2759"/>
<dbReference type="HGNC" id="HGNC:19703">
    <property type="gene designation" value="ULK3"/>
</dbReference>
<dbReference type="UCSC" id="uc059lmh.1">
    <property type="organism name" value="human"/>
</dbReference>
<keyword evidence="2" id="KW-1185">Reference proteome</keyword>
<dbReference type="Ensembl" id="ENST00000562161.5">
    <property type="protein sequence ID" value="ENSP00000456510.1"/>
    <property type="gene ID" value="ENSG00000140474.14"/>
</dbReference>
<accession>H3BS27</accession>
<sequence>MQRNGSASRGLEKTRLRLCREARIPESAFLTGLTRESWEARCWCAAESPNLLSRRRTLVKW</sequence>
<dbReference type="AlphaFoldDB" id="H3BS27"/>
<dbReference type="GeneTree" id="ENSGT00940000157689"/>
<reference evidence="1 2" key="2">
    <citation type="journal article" date="2004" name="Nature">
        <title>Finishing the euchromatic sequence of the human genome.</title>
        <authorList>
            <consortium name="International Human Genome Sequencing Consortium"/>
        </authorList>
    </citation>
    <scope>NUCLEOTIDE SEQUENCE [LARGE SCALE GENOMIC DNA]</scope>
</reference>
<reference evidence="1 2" key="3">
    <citation type="journal article" date="2006" name="Nature">
        <title>Analysis of the DNA sequence and duplication history of human chromosome 15.</title>
        <authorList>
            <person name="Zody M.C."/>
            <person name="Garber M."/>
            <person name="Sharpe T."/>
            <person name="Young S.K."/>
            <person name="Rowen L."/>
            <person name="O'Neill K."/>
            <person name="Whittaker C.A."/>
            <person name="Kamal M."/>
            <person name="Chang J.L."/>
            <person name="Cuomo C.A."/>
            <person name="Dewar K."/>
            <person name="FitzGerald M.G."/>
            <person name="Kodira C.D."/>
            <person name="Madan A."/>
            <person name="Qin S."/>
            <person name="Yang X."/>
            <person name="Abbasi N."/>
            <person name="Abouelleil A."/>
            <person name="Arachchi H.M."/>
            <person name="Baradarani L."/>
            <person name="Birditt B."/>
            <person name="Bloom S."/>
            <person name="Bloom T."/>
            <person name="Borowsky M.L."/>
            <person name="Burke J."/>
            <person name="Butler J."/>
            <person name="Cook A."/>
            <person name="DeArellano K."/>
            <person name="DeCaprio D."/>
            <person name="Dorris L.III."/>
            <person name="Dors M."/>
            <person name="Eichler E.E."/>
            <person name="Engels R."/>
            <person name="Fahey J."/>
            <person name="Fleetwood P."/>
            <person name="Friedman C."/>
            <person name="Gearin G."/>
            <person name="Hall J.L."/>
            <person name="Hensley G."/>
            <person name="Johnson E."/>
            <person name="Jones C."/>
            <person name="Kamat A."/>
            <person name="Kaur A."/>
            <person name="Locke D.P."/>
            <person name="Madan A."/>
            <person name="Munson G."/>
            <person name="Jaffe D.B."/>
            <person name="Lui A."/>
            <person name="Macdonald P."/>
            <person name="Mauceli E."/>
            <person name="Naylor J.W."/>
            <person name="Nesbitt R."/>
            <person name="Nicol R."/>
            <person name="O'Leary S.B."/>
            <person name="Ratcliffe A."/>
            <person name="Rounsley S."/>
            <person name="She X."/>
            <person name="Sneddon K.M."/>
            <person name="Stewart S."/>
            <person name="Sougnez C."/>
            <person name="Stone S.M."/>
            <person name="Topham K."/>
            <person name="Vincent D."/>
            <person name="Wang S."/>
            <person name="Zimmer A.R."/>
            <person name="Birren B.W."/>
            <person name="Hood L."/>
            <person name="Lander E.S."/>
            <person name="Nusbaum C."/>
        </authorList>
    </citation>
    <scope>NUCLEOTIDE SEQUENCE [LARGE SCALE GENOMIC DNA]</scope>
</reference>
<protein>
    <submittedName>
        <fullName evidence="1">Unc-51 like kinase 3</fullName>
    </submittedName>
</protein>
<dbReference type="HOGENOM" id="CLU_209314_0_0_1"/>
<dbReference type="EMBL" id="AC091230">
    <property type="status" value="NOT_ANNOTATED_CDS"/>
    <property type="molecule type" value="Genomic_DNA"/>
</dbReference>
<organism evidence="1 2">
    <name type="scientific">Homo sapiens</name>
    <name type="common">Human</name>
    <dbReference type="NCBI Taxonomy" id="9606"/>
    <lineage>
        <taxon>Eukaryota</taxon>
        <taxon>Metazoa</taxon>
        <taxon>Chordata</taxon>
        <taxon>Craniata</taxon>
        <taxon>Vertebrata</taxon>
        <taxon>Euteleostomi</taxon>
        <taxon>Mammalia</taxon>
        <taxon>Eutheria</taxon>
        <taxon>Euarchontoglires</taxon>
        <taxon>Primates</taxon>
        <taxon>Haplorrhini</taxon>
        <taxon>Catarrhini</taxon>
        <taxon>Hominidae</taxon>
        <taxon>Homo</taxon>
    </lineage>
</organism>
<reference evidence="1" key="5">
    <citation type="submission" date="2025-09" db="UniProtKB">
        <authorList>
            <consortium name="Ensembl"/>
        </authorList>
    </citation>
    <scope>IDENTIFICATION</scope>
</reference>
<dbReference type="Bgee" id="ENSG00000140474">
    <property type="expression patterns" value="Expressed in right hemisphere of cerebellum and 170 other cell types or tissues"/>
</dbReference>
<evidence type="ECO:0000313" key="1">
    <source>
        <dbReference type="Ensembl" id="ENSP00000456510.1"/>
    </source>
</evidence>
<dbReference type="Ensembl" id="ENST00000562161.5">
    <property type="protein sequence ID" value="ENSP00000456510.1"/>
    <property type="gene ID" value="ENSG00000140474.15"/>
</dbReference>
<name>H3BS27_HUMAN</name>
<dbReference type="ExpressionAtlas" id="H3BS27">
    <property type="expression patterns" value="baseline and differential"/>
</dbReference>
<dbReference type="VEuPathDB" id="HostDB:ENSG00000140474"/>
<evidence type="ECO:0000313" key="2">
    <source>
        <dbReference type="Proteomes" id="UP000005640"/>
    </source>
</evidence>
<dbReference type="Proteomes" id="UP000005640">
    <property type="component" value="Chromosome 15"/>
</dbReference>
<dbReference type="OpenTargets" id="ENSG00000140474"/>
<proteinExistence type="predicted"/>